<keyword evidence="6" id="KW-0723">Serine/threonine-protein kinase</keyword>
<reference evidence="17 18" key="1">
    <citation type="submission" date="2023-08" db="EMBL/GenBank/DDBJ databases">
        <title>Black Yeasts Isolated from many extreme environments.</title>
        <authorList>
            <person name="Coleine C."/>
            <person name="Stajich J.E."/>
            <person name="Selbmann L."/>
        </authorList>
    </citation>
    <scope>NUCLEOTIDE SEQUENCE [LARGE SCALE GENOMIC DNA]</scope>
    <source>
        <strain evidence="17 18">CCFEE 5935</strain>
    </source>
</reference>
<dbReference type="InterPro" id="IPR011009">
    <property type="entry name" value="Kinase-like_dom_sf"/>
</dbReference>
<dbReference type="PROSITE" id="PS50011">
    <property type="entry name" value="PROTEIN_KINASE_DOM"/>
    <property type="match status" value="1"/>
</dbReference>
<dbReference type="Gene3D" id="3.30.200.20">
    <property type="entry name" value="Phosphorylase Kinase, domain 1"/>
    <property type="match status" value="1"/>
</dbReference>
<keyword evidence="9" id="KW-0418">Kinase</keyword>
<protein>
    <recommendedName>
        <fullName evidence="5">EKC/KEOPS complex subunit BUD32</fullName>
        <ecNumber evidence="3">2.7.11.1</ecNumber>
    </recommendedName>
    <alternativeName>
        <fullName evidence="11 12">Atypical Serine/threonine protein kinase BUD32</fullName>
    </alternativeName>
    <alternativeName>
        <fullName evidence="4">EKC/KEOPS complex subunit bud32</fullName>
    </alternativeName>
</protein>
<comment type="caution">
    <text evidence="17">The sequence shown here is derived from an EMBL/GenBank/DDBJ whole genome shotgun (WGS) entry which is preliminary data.</text>
</comment>
<dbReference type="Proteomes" id="UP001337655">
    <property type="component" value="Unassembled WGS sequence"/>
</dbReference>
<dbReference type="GO" id="GO:0000245">
    <property type="term" value="P:spliceosomal complex assembly"/>
    <property type="evidence" value="ECO:0007669"/>
    <property type="project" value="TreeGrafter"/>
</dbReference>
<comment type="catalytic activity">
    <reaction evidence="13">
        <text>L-threonyl-[protein] + ATP = O-phospho-L-threonyl-[protein] + ADP + H(+)</text>
        <dbReference type="Rhea" id="RHEA:46608"/>
        <dbReference type="Rhea" id="RHEA-COMP:11060"/>
        <dbReference type="Rhea" id="RHEA-COMP:11605"/>
        <dbReference type="ChEBI" id="CHEBI:15378"/>
        <dbReference type="ChEBI" id="CHEBI:30013"/>
        <dbReference type="ChEBI" id="CHEBI:30616"/>
        <dbReference type="ChEBI" id="CHEBI:61977"/>
        <dbReference type="ChEBI" id="CHEBI:456216"/>
        <dbReference type="EC" id="2.7.11.1"/>
    </reaction>
</comment>
<dbReference type="InterPro" id="IPR017441">
    <property type="entry name" value="Protein_kinase_ATP_BS"/>
</dbReference>
<dbReference type="GeneID" id="89930955"/>
<dbReference type="Gene3D" id="1.10.510.10">
    <property type="entry name" value="Transferase(Phosphotransferase) domain 1"/>
    <property type="match status" value="1"/>
</dbReference>
<dbReference type="GO" id="GO:0005524">
    <property type="term" value="F:ATP binding"/>
    <property type="evidence" value="ECO:0007669"/>
    <property type="project" value="UniProtKB-UniRule"/>
</dbReference>
<dbReference type="PROSITE" id="PS00109">
    <property type="entry name" value="PROTEIN_KINASE_TYR"/>
    <property type="match status" value="1"/>
</dbReference>
<keyword evidence="18" id="KW-1185">Reference proteome</keyword>
<gene>
    <name evidence="17" type="ORF">LTR77_009625</name>
</gene>
<keyword evidence="8 15" id="KW-0547">Nucleotide-binding</keyword>
<name>A0AAV9NYW8_9PEZI</name>
<dbReference type="InterPro" id="IPR008266">
    <property type="entry name" value="Tyr_kinase_AS"/>
</dbReference>
<organism evidence="17 18">
    <name type="scientific">Saxophila tyrrhenica</name>
    <dbReference type="NCBI Taxonomy" id="1690608"/>
    <lineage>
        <taxon>Eukaryota</taxon>
        <taxon>Fungi</taxon>
        <taxon>Dikarya</taxon>
        <taxon>Ascomycota</taxon>
        <taxon>Pezizomycotina</taxon>
        <taxon>Dothideomycetes</taxon>
        <taxon>Dothideomycetidae</taxon>
        <taxon>Mycosphaerellales</taxon>
        <taxon>Extremaceae</taxon>
        <taxon>Saxophila</taxon>
    </lineage>
</organism>
<evidence type="ECO:0000256" key="11">
    <source>
        <dbReference type="ARBA" id="ARBA00030980"/>
    </source>
</evidence>
<evidence type="ECO:0000256" key="10">
    <source>
        <dbReference type="ARBA" id="ARBA00022840"/>
    </source>
</evidence>
<evidence type="ECO:0000256" key="7">
    <source>
        <dbReference type="ARBA" id="ARBA00022679"/>
    </source>
</evidence>
<keyword evidence="10 15" id="KW-0067">ATP-binding</keyword>
<dbReference type="PANTHER" id="PTHR47634">
    <property type="entry name" value="PROTEIN KINASE DOMAIN-CONTAINING PROTEIN-RELATED"/>
    <property type="match status" value="1"/>
</dbReference>
<dbReference type="PANTHER" id="PTHR47634:SF9">
    <property type="entry name" value="PROTEIN KINASE DOMAIN-CONTAINING PROTEIN-RELATED"/>
    <property type="match status" value="1"/>
</dbReference>
<comment type="function">
    <text evidence="1">Component of the EKC/KEOPS complex that is required for the formation of a threonylcarbamoyl group on adenosine at position 37 (t(6)A37) in tRNAs that read codons beginning with adenine. The complex is probably involved in the transfer of the threonylcarbamoyl moiety of threonylcarbamoyl-AMP (TC-AMP) to the N6 group of A37. BUD32 has ATPase activity in the context of the EKC/KEOPS complex and likely plays a supporting role to the catalytic subunit KAE1. The EKC/KEOPS complex also promotes both telomere uncapping and telomere elongation. The complex is required for efficient recruitment of transcriptional coactivators.</text>
</comment>
<feature type="binding site" evidence="15">
    <location>
        <position position="69"/>
    </location>
    <ligand>
        <name>ATP</name>
        <dbReference type="ChEBI" id="CHEBI:30616"/>
    </ligand>
</feature>
<evidence type="ECO:0000256" key="15">
    <source>
        <dbReference type="PROSITE-ProRule" id="PRU10141"/>
    </source>
</evidence>
<dbReference type="Pfam" id="PF00069">
    <property type="entry name" value="Pkinase"/>
    <property type="match status" value="2"/>
</dbReference>
<feature type="domain" description="Protein kinase" evidence="16">
    <location>
        <begin position="40"/>
        <end position="427"/>
    </location>
</feature>
<dbReference type="GO" id="GO:0004674">
    <property type="term" value="F:protein serine/threonine kinase activity"/>
    <property type="evidence" value="ECO:0007669"/>
    <property type="project" value="UniProtKB-KW"/>
</dbReference>
<dbReference type="AlphaFoldDB" id="A0AAV9NYW8"/>
<comment type="catalytic activity">
    <reaction evidence="14">
        <text>L-seryl-[protein] + ATP = O-phospho-L-seryl-[protein] + ADP + H(+)</text>
        <dbReference type="Rhea" id="RHEA:17989"/>
        <dbReference type="Rhea" id="RHEA-COMP:9863"/>
        <dbReference type="Rhea" id="RHEA-COMP:11604"/>
        <dbReference type="ChEBI" id="CHEBI:15378"/>
        <dbReference type="ChEBI" id="CHEBI:29999"/>
        <dbReference type="ChEBI" id="CHEBI:30616"/>
        <dbReference type="ChEBI" id="CHEBI:83421"/>
        <dbReference type="ChEBI" id="CHEBI:456216"/>
        <dbReference type="EC" id="2.7.11.1"/>
    </reaction>
</comment>
<evidence type="ECO:0000256" key="13">
    <source>
        <dbReference type="ARBA" id="ARBA00047899"/>
    </source>
</evidence>
<dbReference type="SMART" id="SM00220">
    <property type="entry name" value="S_TKc"/>
    <property type="match status" value="1"/>
</dbReference>
<evidence type="ECO:0000256" key="9">
    <source>
        <dbReference type="ARBA" id="ARBA00022777"/>
    </source>
</evidence>
<sequence>MDPPGRLYYPTLSDTIEDIEKYRPGGFHPVHLGDTFHGKYKVLHKLGAGGFSTTWLARDAVEERYVALKILRSDETARRNELDMLRRLAELQTNHPGKKHIRTLVDHFSIHGPNGEHICLVTEVAGPSLRDVYSAQNPSGCGYGQGSRRLRADIAQTILNQIAQTVDSLHSHRICHGDLTLSNVLLKLNSMDAWTEDELYHRLGMPVKVPLRLSSGEEHSGSGPLYAVEPAGLPDAAFLENNILLVDFGKAFELDSPPQPKDIGVPSDYRAPETILDLVYTPPSEAWSLACLLYEVRAGQRLFANLLGGPDEIVKQMVEMKGALPEPWWSLWDLRTDYFDESGKPLQEWPDGTTWAIEYPIDEAIDDIGAYDDEEEGAVSGLCASMLEPCGAKVPGTEAENMLELLKAVLRWTPEERVSIKQIYQHP</sequence>
<evidence type="ECO:0000256" key="1">
    <source>
        <dbReference type="ARBA" id="ARBA00003747"/>
    </source>
</evidence>
<evidence type="ECO:0000313" key="17">
    <source>
        <dbReference type="EMBL" id="KAK5164960.1"/>
    </source>
</evidence>
<evidence type="ECO:0000256" key="2">
    <source>
        <dbReference type="ARBA" id="ARBA00011534"/>
    </source>
</evidence>
<dbReference type="InterPro" id="IPR051334">
    <property type="entry name" value="SRPK"/>
</dbReference>
<evidence type="ECO:0000256" key="5">
    <source>
        <dbReference type="ARBA" id="ARBA00019973"/>
    </source>
</evidence>
<comment type="subunit">
    <text evidence="2">Component of the EKC/KEOPS complex composed of at least BUD32, CGI121, GON7, KAE1 and PCC1; the whole complex dimerizes.</text>
</comment>
<dbReference type="SUPFAM" id="SSF56112">
    <property type="entry name" value="Protein kinase-like (PK-like)"/>
    <property type="match status" value="1"/>
</dbReference>
<keyword evidence="7" id="KW-0808">Transferase</keyword>
<dbReference type="PROSITE" id="PS00107">
    <property type="entry name" value="PROTEIN_KINASE_ATP"/>
    <property type="match status" value="1"/>
</dbReference>
<evidence type="ECO:0000256" key="3">
    <source>
        <dbReference type="ARBA" id="ARBA00012513"/>
    </source>
</evidence>
<proteinExistence type="predicted"/>
<dbReference type="RefSeq" id="XP_064655156.1">
    <property type="nucleotide sequence ID" value="XM_064806851.1"/>
</dbReference>
<evidence type="ECO:0000256" key="4">
    <source>
        <dbReference type="ARBA" id="ARBA00013948"/>
    </source>
</evidence>
<evidence type="ECO:0000256" key="6">
    <source>
        <dbReference type="ARBA" id="ARBA00022527"/>
    </source>
</evidence>
<dbReference type="InterPro" id="IPR000719">
    <property type="entry name" value="Prot_kinase_dom"/>
</dbReference>
<evidence type="ECO:0000313" key="18">
    <source>
        <dbReference type="Proteomes" id="UP001337655"/>
    </source>
</evidence>
<accession>A0AAV9NYW8</accession>
<evidence type="ECO:0000256" key="12">
    <source>
        <dbReference type="ARBA" id="ARBA00033194"/>
    </source>
</evidence>
<dbReference type="GO" id="GO:0050684">
    <property type="term" value="P:regulation of mRNA processing"/>
    <property type="evidence" value="ECO:0007669"/>
    <property type="project" value="TreeGrafter"/>
</dbReference>
<evidence type="ECO:0000256" key="8">
    <source>
        <dbReference type="ARBA" id="ARBA00022741"/>
    </source>
</evidence>
<evidence type="ECO:0000259" key="16">
    <source>
        <dbReference type="PROSITE" id="PS50011"/>
    </source>
</evidence>
<dbReference type="EMBL" id="JAVRRT010000018">
    <property type="protein sequence ID" value="KAK5164960.1"/>
    <property type="molecule type" value="Genomic_DNA"/>
</dbReference>
<evidence type="ECO:0000256" key="14">
    <source>
        <dbReference type="ARBA" id="ARBA00048679"/>
    </source>
</evidence>
<dbReference type="EC" id="2.7.11.1" evidence="3"/>